<dbReference type="Proteomes" id="UP000588098">
    <property type="component" value="Unassembled WGS sequence"/>
</dbReference>
<feature type="compositionally biased region" description="Low complexity" evidence="1">
    <location>
        <begin position="117"/>
        <end position="140"/>
    </location>
</feature>
<gene>
    <name evidence="2" type="ORF">FHS42_005721</name>
</gene>
<reference evidence="2 3" key="1">
    <citation type="submission" date="2020-08" db="EMBL/GenBank/DDBJ databases">
        <title>Genomic Encyclopedia of Type Strains, Phase III (KMG-III): the genomes of soil and plant-associated and newly described type strains.</title>
        <authorList>
            <person name="Whitman W."/>
        </authorList>
    </citation>
    <scope>NUCLEOTIDE SEQUENCE [LARGE SCALE GENOMIC DNA]</scope>
    <source>
        <strain evidence="2 3">CECT 8305</strain>
    </source>
</reference>
<organism evidence="2 3">
    <name type="scientific">Streptomyces zagrosensis</name>
    <dbReference type="NCBI Taxonomy" id="1042984"/>
    <lineage>
        <taxon>Bacteria</taxon>
        <taxon>Bacillati</taxon>
        <taxon>Actinomycetota</taxon>
        <taxon>Actinomycetes</taxon>
        <taxon>Kitasatosporales</taxon>
        <taxon>Streptomycetaceae</taxon>
        <taxon>Streptomyces</taxon>
    </lineage>
</organism>
<evidence type="ECO:0000256" key="1">
    <source>
        <dbReference type="SAM" id="MobiDB-lite"/>
    </source>
</evidence>
<dbReference type="EMBL" id="JACHJL010000017">
    <property type="protein sequence ID" value="MBB5938632.1"/>
    <property type="molecule type" value="Genomic_DNA"/>
</dbReference>
<name>A0A7W9QGJ4_9ACTN</name>
<comment type="caution">
    <text evidence="2">The sequence shown here is derived from an EMBL/GenBank/DDBJ whole genome shotgun (WGS) entry which is preliminary data.</text>
</comment>
<feature type="region of interest" description="Disordered" evidence="1">
    <location>
        <begin position="114"/>
        <end position="140"/>
    </location>
</feature>
<sequence>MTLLARALGITASECIAYLLHLYAQPSSETPARTSTLTPVYAIYDHRRIEGYFDRATGALNIPTGPGAGQYKTPSGASRAVITALRPQVSPIRTGWSFWRLAETGAQLKVLRDAPARTRTPTSPAVPAPASTTAATPRAR</sequence>
<dbReference type="AlphaFoldDB" id="A0A7W9QGJ4"/>
<dbReference type="RefSeq" id="WP_184576529.1">
    <property type="nucleotide sequence ID" value="NZ_JACHJL010000017.1"/>
</dbReference>
<keyword evidence="3" id="KW-1185">Reference proteome</keyword>
<evidence type="ECO:0000313" key="3">
    <source>
        <dbReference type="Proteomes" id="UP000588098"/>
    </source>
</evidence>
<proteinExistence type="predicted"/>
<evidence type="ECO:0000313" key="2">
    <source>
        <dbReference type="EMBL" id="MBB5938632.1"/>
    </source>
</evidence>
<accession>A0A7W9QGJ4</accession>
<protein>
    <submittedName>
        <fullName evidence="2">Uncharacterized protein</fullName>
    </submittedName>
</protein>